<reference evidence="1" key="1">
    <citation type="submission" date="2014-09" db="EMBL/GenBank/DDBJ databases">
        <authorList>
            <person name="Magalhaes I.L.F."/>
            <person name="Oliveira U."/>
            <person name="Santos F.R."/>
            <person name="Vidigal T.H.D.A."/>
            <person name="Brescovit A.D."/>
            <person name="Santos A.J."/>
        </authorList>
    </citation>
    <scope>NUCLEOTIDE SEQUENCE</scope>
    <source>
        <tissue evidence="1">Shoot tissue taken approximately 20 cm above the soil surface</tissue>
    </source>
</reference>
<accession>A0A0A9GXH5</accession>
<dbReference type="EMBL" id="GBRH01168679">
    <property type="protein sequence ID" value="JAE29217.1"/>
    <property type="molecule type" value="Transcribed_RNA"/>
</dbReference>
<organism evidence="1">
    <name type="scientific">Arundo donax</name>
    <name type="common">Giant reed</name>
    <name type="synonym">Donax arundinaceus</name>
    <dbReference type="NCBI Taxonomy" id="35708"/>
    <lineage>
        <taxon>Eukaryota</taxon>
        <taxon>Viridiplantae</taxon>
        <taxon>Streptophyta</taxon>
        <taxon>Embryophyta</taxon>
        <taxon>Tracheophyta</taxon>
        <taxon>Spermatophyta</taxon>
        <taxon>Magnoliopsida</taxon>
        <taxon>Liliopsida</taxon>
        <taxon>Poales</taxon>
        <taxon>Poaceae</taxon>
        <taxon>PACMAD clade</taxon>
        <taxon>Arundinoideae</taxon>
        <taxon>Arundineae</taxon>
        <taxon>Arundo</taxon>
    </lineage>
</organism>
<name>A0A0A9GXH5_ARUDO</name>
<proteinExistence type="predicted"/>
<dbReference type="AlphaFoldDB" id="A0A0A9GXH5"/>
<sequence length="37" mass="4622">MAKQQNYSLYQIYRQLNITIYRTQNHFDQLILYLAKQ</sequence>
<reference evidence="1" key="2">
    <citation type="journal article" date="2015" name="Data Brief">
        <title>Shoot transcriptome of the giant reed, Arundo donax.</title>
        <authorList>
            <person name="Barrero R.A."/>
            <person name="Guerrero F.D."/>
            <person name="Moolhuijzen P."/>
            <person name="Goolsby J.A."/>
            <person name="Tidwell J."/>
            <person name="Bellgard S.E."/>
            <person name="Bellgard M.I."/>
        </authorList>
    </citation>
    <scope>NUCLEOTIDE SEQUENCE</scope>
    <source>
        <tissue evidence="1">Shoot tissue taken approximately 20 cm above the soil surface</tissue>
    </source>
</reference>
<evidence type="ECO:0000313" key="1">
    <source>
        <dbReference type="EMBL" id="JAE29217.1"/>
    </source>
</evidence>
<protein>
    <submittedName>
        <fullName evidence="1">Uncharacterized protein</fullName>
    </submittedName>
</protein>